<proteinExistence type="inferred from homology"/>
<comment type="caution">
    <text evidence="5">The sequence shown here is derived from an EMBL/GenBank/DDBJ whole genome shotgun (WGS) entry which is preliminary data.</text>
</comment>
<name>A0AAN9VD93_9ORTH</name>
<comment type="subcellular location">
    <subcellularLocation>
        <location evidence="1">Mitochondrion</location>
    </subcellularLocation>
</comment>
<accession>A0AAN9VD93</accession>
<evidence type="ECO:0000256" key="2">
    <source>
        <dbReference type="ARBA" id="ARBA00009116"/>
    </source>
</evidence>
<evidence type="ECO:0000313" key="5">
    <source>
        <dbReference type="EMBL" id="KAK7862684.1"/>
    </source>
</evidence>
<dbReference type="PANTHER" id="PTHR13126">
    <property type="entry name" value="CHAPERONE ATP11"/>
    <property type="match status" value="1"/>
</dbReference>
<keyword evidence="6" id="KW-1185">Reference proteome</keyword>
<organism evidence="5 6">
    <name type="scientific">Gryllus longicercus</name>
    <dbReference type="NCBI Taxonomy" id="2509291"/>
    <lineage>
        <taxon>Eukaryota</taxon>
        <taxon>Metazoa</taxon>
        <taxon>Ecdysozoa</taxon>
        <taxon>Arthropoda</taxon>
        <taxon>Hexapoda</taxon>
        <taxon>Insecta</taxon>
        <taxon>Pterygota</taxon>
        <taxon>Neoptera</taxon>
        <taxon>Polyneoptera</taxon>
        <taxon>Orthoptera</taxon>
        <taxon>Ensifera</taxon>
        <taxon>Gryllidea</taxon>
        <taxon>Grylloidea</taxon>
        <taxon>Gryllidae</taxon>
        <taxon>Gryllinae</taxon>
        <taxon>Gryllus</taxon>
    </lineage>
</organism>
<dbReference type="InterPro" id="IPR010591">
    <property type="entry name" value="ATP11"/>
</dbReference>
<keyword evidence="4" id="KW-0496">Mitochondrion</keyword>
<keyword evidence="3" id="KW-0809">Transit peptide</keyword>
<gene>
    <name evidence="5" type="ORF">R5R35_000926</name>
</gene>
<dbReference type="Proteomes" id="UP001378592">
    <property type="component" value="Unassembled WGS sequence"/>
</dbReference>
<dbReference type="Pfam" id="PF06644">
    <property type="entry name" value="ATP11"/>
    <property type="match status" value="1"/>
</dbReference>
<protein>
    <recommendedName>
        <fullName evidence="7">ATP synthase mitochondrial F1 complex assembly factor 1</fullName>
    </recommendedName>
</protein>
<dbReference type="AlphaFoldDB" id="A0AAN9VD93"/>
<comment type="similarity">
    <text evidence="2">Belongs to the ATP11 family.</text>
</comment>
<reference evidence="5 6" key="1">
    <citation type="submission" date="2024-03" db="EMBL/GenBank/DDBJ databases">
        <title>The genome assembly and annotation of the cricket Gryllus longicercus Weissman &amp; Gray.</title>
        <authorList>
            <person name="Szrajer S."/>
            <person name="Gray D."/>
            <person name="Ylla G."/>
        </authorList>
    </citation>
    <scope>NUCLEOTIDE SEQUENCE [LARGE SCALE GENOMIC DNA]</scope>
    <source>
        <strain evidence="5">DAG 2021-001</strain>
        <tissue evidence="5">Whole body minus gut</tissue>
    </source>
</reference>
<dbReference type="PANTHER" id="PTHR13126:SF0">
    <property type="entry name" value="ATP SYNTHASE MITOCHONDRIAL F1 COMPLEX ASSEMBLY FACTOR 1"/>
    <property type="match status" value="1"/>
</dbReference>
<evidence type="ECO:0000313" key="6">
    <source>
        <dbReference type="Proteomes" id="UP001378592"/>
    </source>
</evidence>
<dbReference type="GO" id="GO:0005739">
    <property type="term" value="C:mitochondrion"/>
    <property type="evidence" value="ECO:0007669"/>
    <property type="project" value="UniProtKB-SubCell"/>
</dbReference>
<evidence type="ECO:0000256" key="4">
    <source>
        <dbReference type="ARBA" id="ARBA00023128"/>
    </source>
</evidence>
<evidence type="ECO:0000256" key="3">
    <source>
        <dbReference type="ARBA" id="ARBA00022946"/>
    </source>
</evidence>
<evidence type="ECO:0008006" key="7">
    <source>
        <dbReference type="Google" id="ProtNLM"/>
    </source>
</evidence>
<dbReference type="GO" id="GO:0033615">
    <property type="term" value="P:mitochondrial proton-transporting ATP synthase complex assembly"/>
    <property type="evidence" value="ECO:0007669"/>
    <property type="project" value="TreeGrafter"/>
</dbReference>
<evidence type="ECO:0000256" key="1">
    <source>
        <dbReference type="ARBA" id="ARBA00004173"/>
    </source>
</evidence>
<dbReference type="EMBL" id="JAZDUA010000263">
    <property type="protein sequence ID" value="KAK7862684.1"/>
    <property type="molecule type" value="Genomic_DNA"/>
</dbReference>
<sequence length="292" mass="34103">MKMNFGRMRLWCIISRACVPEDLCYTNFLRPVVAIRTMSTPQKNFEEELVKNPYYEKYAKKIHDLQKTSPEDFQSRVEDCQKKKAKPKFGPADERDFSSVTQPKEALRNLSKQHKTKVLSDVMKLDLIQDMSAEEISKIWETHFKDKDGISATIPVEVYKVIYERGAKFPVFVLPLPRGQGYEFFLCQIERDEVHFTSLINYQAHKENAPECLTIVHYTELEGKGIILMRGEFNKDVINAREALCLANQFQLYYGNTDEKRLKLLERLNCNPNDFKHMDLIAELECLSLETK</sequence>